<dbReference type="GO" id="GO:0003677">
    <property type="term" value="F:DNA binding"/>
    <property type="evidence" value="ECO:0007669"/>
    <property type="project" value="UniProtKB-KW"/>
</dbReference>
<sequence length="124" mass="12799">MKTSDLIDQIAQSADRSKTEVRDILDALLAAILAAAKTGENVTLTGFGKFSVRQLGARQGRNPATGESIEIPASRKLAFSAGKGAKDALALPKPPAKKTPAKAPAAKKVAVKAAPPKAAGRKRT</sequence>
<comment type="caution">
    <text evidence="6">The sequence shown here is derived from an EMBL/GenBank/DDBJ whole genome shotgun (WGS) entry which is preliminary data.</text>
</comment>
<dbReference type="CDD" id="cd13831">
    <property type="entry name" value="HU"/>
    <property type="match status" value="1"/>
</dbReference>
<dbReference type="EMBL" id="BALE01000045">
    <property type="protein sequence ID" value="GAN55305.1"/>
    <property type="molecule type" value="Genomic_DNA"/>
</dbReference>
<dbReference type="SUPFAM" id="SSF47729">
    <property type="entry name" value="IHF-like DNA-binding proteins"/>
    <property type="match status" value="1"/>
</dbReference>
<dbReference type="InterPro" id="IPR010992">
    <property type="entry name" value="IHF-like_DNA-bd_dom_sf"/>
</dbReference>
<comment type="similarity">
    <text evidence="1 4">Belongs to the bacterial histone-like protein family.</text>
</comment>
<accession>A0A0D6MPK6</accession>
<keyword evidence="7" id="KW-1185">Reference proteome</keyword>
<evidence type="ECO:0000256" key="2">
    <source>
        <dbReference type="ARBA" id="ARBA00023067"/>
    </source>
</evidence>
<dbReference type="GO" id="GO:0030527">
    <property type="term" value="F:structural constituent of chromatin"/>
    <property type="evidence" value="ECO:0007669"/>
    <property type="project" value="InterPro"/>
</dbReference>
<evidence type="ECO:0000313" key="6">
    <source>
        <dbReference type="EMBL" id="GAN55305.1"/>
    </source>
</evidence>
<keyword evidence="3" id="KW-0238">DNA-binding</keyword>
<dbReference type="InterPro" id="IPR000119">
    <property type="entry name" value="Hist_DNA-bd"/>
</dbReference>
<evidence type="ECO:0000256" key="3">
    <source>
        <dbReference type="ARBA" id="ARBA00023125"/>
    </source>
</evidence>
<dbReference type="GO" id="GO:0005829">
    <property type="term" value="C:cytosol"/>
    <property type="evidence" value="ECO:0007669"/>
    <property type="project" value="TreeGrafter"/>
</dbReference>
<feature type="compositionally biased region" description="Low complexity" evidence="5">
    <location>
        <begin position="101"/>
        <end position="118"/>
    </location>
</feature>
<dbReference type="PANTHER" id="PTHR33175">
    <property type="entry name" value="DNA-BINDING PROTEIN HU"/>
    <property type="match status" value="1"/>
</dbReference>
<dbReference type="OrthoDB" id="9799835at2"/>
<protein>
    <submittedName>
        <fullName evidence="6">DNA binding protein</fullName>
    </submittedName>
</protein>
<reference evidence="6 7" key="1">
    <citation type="submission" date="2012-10" db="EMBL/GenBank/DDBJ databases">
        <title>Genome sequencing of Tanticharoenia sakaeratensis NBRC 103193.</title>
        <authorList>
            <person name="Azuma Y."/>
            <person name="Hadano H."/>
            <person name="Hirakawa H."/>
            <person name="Matsushita K."/>
        </authorList>
    </citation>
    <scope>NUCLEOTIDE SEQUENCE [LARGE SCALE GENOMIC DNA]</scope>
    <source>
        <strain evidence="6 7">NBRC 103193</strain>
    </source>
</reference>
<evidence type="ECO:0000256" key="4">
    <source>
        <dbReference type="RuleBase" id="RU003939"/>
    </source>
</evidence>
<dbReference type="Proteomes" id="UP000032679">
    <property type="component" value="Unassembled WGS sequence"/>
</dbReference>
<dbReference type="PANTHER" id="PTHR33175:SF3">
    <property type="entry name" value="DNA-BINDING PROTEIN HU-BETA"/>
    <property type="match status" value="1"/>
</dbReference>
<evidence type="ECO:0000256" key="5">
    <source>
        <dbReference type="SAM" id="MobiDB-lite"/>
    </source>
</evidence>
<dbReference type="Gene3D" id="4.10.520.10">
    <property type="entry name" value="IHF-like DNA-binding proteins"/>
    <property type="match status" value="1"/>
</dbReference>
<keyword evidence="2" id="KW-0226">DNA condensation</keyword>
<dbReference type="AlphaFoldDB" id="A0A0D6MPK6"/>
<name>A0A0D6MPK6_9PROT</name>
<dbReference type="Pfam" id="PF00216">
    <property type="entry name" value="Bac_DNA_binding"/>
    <property type="match status" value="1"/>
</dbReference>
<dbReference type="STRING" id="1231623.Tasa_045_012"/>
<dbReference type="GO" id="GO:0030261">
    <property type="term" value="P:chromosome condensation"/>
    <property type="evidence" value="ECO:0007669"/>
    <property type="project" value="UniProtKB-KW"/>
</dbReference>
<proteinExistence type="inferred from homology"/>
<evidence type="ECO:0000313" key="7">
    <source>
        <dbReference type="Proteomes" id="UP000032679"/>
    </source>
</evidence>
<gene>
    <name evidence="6" type="ORF">Tasa_045_012</name>
</gene>
<feature type="region of interest" description="Disordered" evidence="5">
    <location>
        <begin position="87"/>
        <end position="124"/>
    </location>
</feature>
<organism evidence="6 7">
    <name type="scientific">Tanticharoenia sakaeratensis NBRC 103193</name>
    <dbReference type="NCBI Taxonomy" id="1231623"/>
    <lineage>
        <taxon>Bacteria</taxon>
        <taxon>Pseudomonadati</taxon>
        <taxon>Pseudomonadota</taxon>
        <taxon>Alphaproteobacteria</taxon>
        <taxon>Acetobacterales</taxon>
        <taxon>Acetobacteraceae</taxon>
        <taxon>Tanticharoenia</taxon>
    </lineage>
</organism>
<dbReference type="SMART" id="SM00411">
    <property type="entry name" value="BHL"/>
    <property type="match status" value="1"/>
</dbReference>
<evidence type="ECO:0000256" key="1">
    <source>
        <dbReference type="ARBA" id="ARBA00010529"/>
    </source>
</evidence>
<dbReference type="PRINTS" id="PR01727">
    <property type="entry name" value="DNABINDINGHU"/>
</dbReference>